<feature type="transmembrane region" description="Helical" evidence="7">
    <location>
        <begin position="6"/>
        <end position="24"/>
    </location>
</feature>
<name>A0ABU0SE40_9HYPH</name>
<organism evidence="8 9">
    <name type="scientific">Phyllobacterium ifriqiyense</name>
    <dbReference type="NCBI Taxonomy" id="314238"/>
    <lineage>
        <taxon>Bacteria</taxon>
        <taxon>Pseudomonadati</taxon>
        <taxon>Pseudomonadota</taxon>
        <taxon>Alphaproteobacteria</taxon>
        <taxon>Hyphomicrobiales</taxon>
        <taxon>Phyllobacteriaceae</taxon>
        <taxon>Phyllobacterium</taxon>
    </lineage>
</organism>
<accession>A0ABU0SE40</accession>
<dbReference type="PANTHER" id="PTHR33884:SF3">
    <property type="entry name" value="UPF0410 PROTEIN YMGE"/>
    <property type="match status" value="1"/>
</dbReference>
<evidence type="ECO:0000256" key="3">
    <source>
        <dbReference type="ARBA" id="ARBA00022475"/>
    </source>
</evidence>
<dbReference type="InterPro" id="IPR007341">
    <property type="entry name" value="Transgly_assoc"/>
</dbReference>
<feature type="transmembrane region" description="Helical" evidence="7">
    <location>
        <begin position="56"/>
        <end position="78"/>
    </location>
</feature>
<keyword evidence="6 7" id="KW-0472">Membrane</keyword>
<dbReference type="PANTHER" id="PTHR33884">
    <property type="entry name" value="UPF0410 PROTEIN YMGE"/>
    <property type="match status" value="1"/>
</dbReference>
<reference evidence="8 9" key="1">
    <citation type="submission" date="2023-07" db="EMBL/GenBank/DDBJ databases">
        <title>Comparative genomics of wheat-associated soil bacteria to identify genetic determinants of phenazine resistance.</title>
        <authorList>
            <person name="Mouncey N."/>
        </authorList>
    </citation>
    <scope>NUCLEOTIDE SEQUENCE [LARGE SCALE GENOMIC DNA]</scope>
    <source>
        <strain evidence="8 9">W4I11</strain>
    </source>
</reference>
<dbReference type="EMBL" id="JAUSZT010000003">
    <property type="protein sequence ID" value="MDQ0999046.1"/>
    <property type="molecule type" value="Genomic_DNA"/>
</dbReference>
<gene>
    <name evidence="8" type="ORF">QFZ34_004228</name>
</gene>
<comment type="caution">
    <text evidence="8">The sequence shown here is derived from an EMBL/GenBank/DDBJ whole genome shotgun (WGS) entry which is preliminary data.</text>
</comment>
<protein>
    <submittedName>
        <fullName evidence="8">Membrane protein YeaQ/YmgE (Transglycosylase-associated protein family)</fullName>
    </submittedName>
</protein>
<feature type="transmembrane region" description="Helical" evidence="7">
    <location>
        <begin position="31"/>
        <end position="50"/>
    </location>
</feature>
<comment type="similarity">
    <text evidence="2">Belongs to the UPF0410 family.</text>
</comment>
<evidence type="ECO:0000313" key="8">
    <source>
        <dbReference type="EMBL" id="MDQ0999046.1"/>
    </source>
</evidence>
<evidence type="ECO:0000256" key="1">
    <source>
        <dbReference type="ARBA" id="ARBA00004651"/>
    </source>
</evidence>
<keyword evidence="3" id="KW-1003">Cell membrane</keyword>
<evidence type="ECO:0000256" key="6">
    <source>
        <dbReference type="ARBA" id="ARBA00023136"/>
    </source>
</evidence>
<evidence type="ECO:0000256" key="5">
    <source>
        <dbReference type="ARBA" id="ARBA00022989"/>
    </source>
</evidence>
<keyword evidence="4 7" id="KW-0812">Transmembrane</keyword>
<comment type="subcellular location">
    <subcellularLocation>
        <location evidence="1">Cell membrane</location>
        <topology evidence="1">Multi-pass membrane protein</topology>
    </subcellularLocation>
</comment>
<evidence type="ECO:0000256" key="4">
    <source>
        <dbReference type="ARBA" id="ARBA00022692"/>
    </source>
</evidence>
<keyword evidence="9" id="KW-1185">Reference proteome</keyword>
<evidence type="ECO:0000256" key="2">
    <source>
        <dbReference type="ARBA" id="ARBA00011006"/>
    </source>
</evidence>
<sequence length="84" mass="8355">MGGEGLLVFLLVGLIAGWLASMLVRGGGFGLVGDLVVGVIGAFIAGFLFPRLGISLGAGIIGQIIAAAIGAIILLVIIRAVKRA</sequence>
<dbReference type="Pfam" id="PF04226">
    <property type="entry name" value="Transgly_assoc"/>
    <property type="match status" value="1"/>
</dbReference>
<evidence type="ECO:0000256" key="7">
    <source>
        <dbReference type="SAM" id="Phobius"/>
    </source>
</evidence>
<dbReference type="RefSeq" id="WP_008123031.1">
    <property type="nucleotide sequence ID" value="NZ_JAUSZT010000003.1"/>
</dbReference>
<keyword evidence="5 7" id="KW-1133">Transmembrane helix</keyword>
<dbReference type="Proteomes" id="UP001237780">
    <property type="component" value="Unassembled WGS sequence"/>
</dbReference>
<evidence type="ECO:0000313" key="9">
    <source>
        <dbReference type="Proteomes" id="UP001237780"/>
    </source>
</evidence>
<proteinExistence type="inferred from homology"/>